<name>A0A917K3B5_9PROT</name>
<dbReference type="Gene3D" id="3.30.1330.170">
    <property type="entry name" value="Cyanuric acid hydrolase/Barbiturase, RU A"/>
    <property type="match status" value="1"/>
</dbReference>
<reference evidence="4" key="1">
    <citation type="journal article" date="2014" name="Int. J. Syst. Evol. Microbiol.">
        <title>Complete genome sequence of Corynebacterium casei LMG S-19264T (=DSM 44701T), isolated from a smear-ripened cheese.</title>
        <authorList>
            <consortium name="US DOE Joint Genome Institute (JGI-PGF)"/>
            <person name="Walter F."/>
            <person name="Albersmeier A."/>
            <person name="Kalinowski J."/>
            <person name="Ruckert C."/>
        </authorList>
    </citation>
    <scope>NUCLEOTIDE SEQUENCE</scope>
    <source>
        <strain evidence="4">CGMCC 1.3617</strain>
    </source>
</reference>
<evidence type="ECO:0000256" key="1">
    <source>
        <dbReference type="ARBA" id="ARBA00010947"/>
    </source>
</evidence>
<organism evidence="4 5">
    <name type="scientific">Neoroseomonas lacus</name>
    <dbReference type="NCBI Taxonomy" id="287609"/>
    <lineage>
        <taxon>Bacteria</taxon>
        <taxon>Pseudomonadati</taxon>
        <taxon>Pseudomonadota</taxon>
        <taxon>Alphaproteobacteria</taxon>
        <taxon>Acetobacterales</taxon>
        <taxon>Acetobacteraceae</taxon>
        <taxon>Neoroseomonas</taxon>
    </lineage>
</organism>
<dbReference type="InterPro" id="IPR043006">
    <property type="entry name" value="AtzD/Barbiturase_RUB"/>
</dbReference>
<dbReference type="Pfam" id="PF09663">
    <property type="entry name" value="Amido_AtzD_TrzD"/>
    <property type="match status" value="1"/>
</dbReference>
<dbReference type="InterPro" id="IPR014086">
    <property type="entry name" value="AtzD/Barbiturase"/>
</dbReference>
<proteinExistence type="inferred from homology"/>
<dbReference type="NCBIfam" id="TIGR02714">
    <property type="entry name" value="amido_AtzD_TrzD"/>
    <property type="match status" value="1"/>
</dbReference>
<comment type="caution">
    <text evidence="4">The sequence shown here is derived from an EMBL/GenBank/DDBJ whole genome shotgun (WGS) entry which is preliminary data.</text>
</comment>
<evidence type="ECO:0000256" key="2">
    <source>
        <dbReference type="ARBA" id="ARBA00011881"/>
    </source>
</evidence>
<keyword evidence="5" id="KW-1185">Reference proteome</keyword>
<reference evidence="4" key="2">
    <citation type="submission" date="2020-09" db="EMBL/GenBank/DDBJ databases">
        <authorList>
            <person name="Sun Q."/>
            <person name="Zhou Y."/>
        </authorList>
    </citation>
    <scope>NUCLEOTIDE SEQUENCE</scope>
    <source>
        <strain evidence="4">CGMCC 1.3617</strain>
    </source>
</reference>
<dbReference type="Proteomes" id="UP000661507">
    <property type="component" value="Unassembled WGS sequence"/>
</dbReference>
<dbReference type="EMBL" id="BMKW01000001">
    <property type="protein sequence ID" value="GGI98454.1"/>
    <property type="molecule type" value="Genomic_DNA"/>
</dbReference>
<dbReference type="InterPro" id="IPR043008">
    <property type="entry name" value="AtzD/Barbiturase_RUA"/>
</dbReference>
<accession>A0A917K3B5</accession>
<evidence type="ECO:0000313" key="5">
    <source>
        <dbReference type="Proteomes" id="UP000661507"/>
    </source>
</evidence>
<dbReference type="Gene3D" id="3.30.1330.160">
    <property type="entry name" value="Cyanuric acid hydrolase/Barbituras, RU C"/>
    <property type="match status" value="1"/>
</dbReference>
<evidence type="ECO:0000313" key="4">
    <source>
        <dbReference type="EMBL" id="GGI98454.1"/>
    </source>
</evidence>
<gene>
    <name evidence="4" type="primary">atzD</name>
    <name evidence="4" type="ORF">GCM10011320_01500</name>
</gene>
<evidence type="ECO:0000256" key="3">
    <source>
        <dbReference type="ARBA" id="ARBA00022801"/>
    </source>
</evidence>
<dbReference type="GO" id="GO:0016812">
    <property type="term" value="F:hydrolase activity, acting on carbon-nitrogen (but not peptide) bonds, in cyclic amides"/>
    <property type="evidence" value="ECO:0007669"/>
    <property type="project" value="InterPro"/>
</dbReference>
<dbReference type="RefSeq" id="WP_188964997.1">
    <property type="nucleotide sequence ID" value="NZ_BMKW01000001.1"/>
</dbReference>
<comment type="subunit">
    <text evidence="2">Homotetramer.</text>
</comment>
<dbReference type="InterPro" id="IPR043007">
    <property type="entry name" value="AtzD/Barbiturase_RUC"/>
</dbReference>
<protein>
    <submittedName>
        <fullName evidence="4">Cyanuric acid amidohydrolase</fullName>
    </submittedName>
</protein>
<dbReference type="Gene3D" id="3.30.1330.180">
    <property type="entry name" value="Cyanuric acid hydrolase/Barbiturase, RU B"/>
    <property type="match status" value="1"/>
</dbReference>
<keyword evidence="3" id="KW-0378">Hydrolase</keyword>
<sequence>MPRETFCLRFDMPDPGDAAALRAAIASGRIARDGLRAVLLKTPGNGLTNDHTRTLATREVLAALGPGPAPMMLASGGTEGIAVPHIILLGEMAGGGQPGRGLAIGLGHGPSITPADTAGPAMSRAVAAAVAAAMRTAGVTDAADVVIALVKAPLPSPFAFGGTEEAFAALKGSARAAASLGAAAALGEIPWAQIGDGTTAALHGHRTLVAAGTDVTAPEALVIGQAPGWAGTLRAGATMLVDMLDAPGVAALLASLGLAATPQLTAADAVRLRAVITKGEMPALLRGDRPAALDDSDIHPNRHFRAALGGMIAALTGDGRIFLSGGAEAQTPPGGVLLAIIADTGQEAQE</sequence>
<comment type="similarity">
    <text evidence="1">Belongs to the cyclic amide hydrolase (CyAH) family.</text>
</comment>
<dbReference type="AlphaFoldDB" id="A0A917K3B5"/>